<name>A0A976SKS1_THEOR</name>
<evidence type="ECO:0000313" key="3">
    <source>
        <dbReference type="Proteomes" id="UP000244803"/>
    </source>
</evidence>
<reference evidence="2" key="1">
    <citation type="submission" date="2022-07" db="EMBL/GenBank/DDBJ databases">
        <title>Evaluation of T. orientalis genome assembly methods using nanopore sequencing and analysis of variation between genomes.</title>
        <authorList>
            <person name="Yam J."/>
            <person name="Micallef M.L."/>
            <person name="Liu M."/>
            <person name="Djordjevic S.P."/>
            <person name="Bogema D.R."/>
            <person name="Jenkins C."/>
        </authorList>
    </citation>
    <scope>NUCLEOTIDE SEQUENCE</scope>
    <source>
        <strain evidence="2">Fish Creek</strain>
    </source>
</reference>
<accession>A0A976SKS1</accession>
<dbReference type="EMBL" id="CP056066">
    <property type="protein sequence ID" value="UVC54358.1"/>
    <property type="molecule type" value="Genomic_DNA"/>
</dbReference>
<dbReference type="Proteomes" id="UP000244803">
    <property type="component" value="Chromosome 3"/>
</dbReference>
<protein>
    <submittedName>
        <fullName evidence="2">Uncharacterized protein</fullName>
    </submittedName>
</protein>
<sequence>MPSKKEIKKVIKDNLSHPPDVIRYHITTGYLLLMTRFFILKCL</sequence>
<evidence type="ECO:0000256" key="1">
    <source>
        <dbReference type="SAM" id="Phobius"/>
    </source>
</evidence>
<proteinExistence type="predicted"/>
<dbReference type="AlphaFoldDB" id="A0A976SKS1"/>
<keyword evidence="1" id="KW-0812">Transmembrane</keyword>
<feature type="transmembrane region" description="Helical" evidence="1">
    <location>
        <begin position="21"/>
        <end position="39"/>
    </location>
</feature>
<evidence type="ECO:0000313" key="2">
    <source>
        <dbReference type="EMBL" id="UVC54358.1"/>
    </source>
</evidence>
<organism evidence="2 3">
    <name type="scientific">Theileria orientalis</name>
    <dbReference type="NCBI Taxonomy" id="68886"/>
    <lineage>
        <taxon>Eukaryota</taxon>
        <taxon>Sar</taxon>
        <taxon>Alveolata</taxon>
        <taxon>Apicomplexa</taxon>
        <taxon>Aconoidasida</taxon>
        <taxon>Piroplasmida</taxon>
        <taxon>Theileriidae</taxon>
        <taxon>Theileria</taxon>
    </lineage>
</organism>
<keyword evidence="1" id="KW-1133">Transmembrane helix</keyword>
<keyword evidence="1" id="KW-0472">Membrane</keyword>
<gene>
    <name evidence="2" type="ORF">MACJ_003900</name>
</gene>